<feature type="domain" description="Integrase catalytic" evidence="14">
    <location>
        <begin position="1255"/>
        <end position="1412"/>
    </location>
</feature>
<dbReference type="InterPro" id="IPR043502">
    <property type="entry name" value="DNA/RNA_pol_sf"/>
</dbReference>
<dbReference type="InterPro" id="IPR012337">
    <property type="entry name" value="RNaseH-like_sf"/>
</dbReference>
<evidence type="ECO:0000259" key="13">
    <source>
        <dbReference type="PROSITE" id="PS50158"/>
    </source>
</evidence>
<dbReference type="FunFam" id="3.10.20.370:FF:000001">
    <property type="entry name" value="Retrovirus-related Pol polyprotein from transposon 17.6-like protein"/>
    <property type="match status" value="1"/>
</dbReference>
<dbReference type="EC" id="2.7.7.49" evidence="1"/>
<keyword evidence="7" id="KW-0255">Endonuclease</keyword>
<keyword evidence="11" id="KW-0862">Zinc</keyword>
<reference evidence="15 16" key="2">
    <citation type="journal article" date="2010" name="Nucleic Acids Res.">
        <title>BeetleBase in 2010: revisions to provide comprehensive genomic information for Tribolium castaneum.</title>
        <authorList>
            <person name="Kim H.S."/>
            <person name="Murphy T."/>
            <person name="Xia J."/>
            <person name="Caragea D."/>
            <person name="Park Y."/>
            <person name="Beeman R.W."/>
            <person name="Lorenzen M.D."/>
            <person name="Butcher S."/>
            <person name="Manak J.R."/>
            <person name="Brown S.J."/>
        </authorList>
    </citation>
    <scope>NUCLEOTIDE SEQUENCE [LARGE SCALE GENOMIC DNA]</scope>
    <source>
        <strain evidence="15 16">Georgia GA2</strain>
    </source>
</reference>
<name>A0A139WPM1_TRICA</name>
<dbReference type="InParanoid" id="A0A139WPM1"/>
<feature type="region of interest" description="Disordered" evidence="12">
    <location>
        <begin position="1529"/>
        <end position="1557"/>
    </location>
</feature>
<keyword evidence="7" id="KW-0378">Hydrolase</keyword>
<dbReference type="SMART" id="SM00343">
    <property type="entry name" value="ZnF_C2HC"/>
    <property type="match status" value="2"/>
</dbReference>
<dbReference type="InterPro" id="IPR050951">
    <property type="entry name" value="Retrovirus_Pol_polyprotein"/>
</dbReference>
<dbReference type="PROSITE" id="PS50158">
    <property type="entry name" value="ZF_CCHC"/>
    <property type="match status" value="1"/>
</dbReference>
<dbReference type="Gene3D" id="4.10.60.10">
    <property type="entry name" value="Zinc finger, CCHC-type"/>
    <property type="match status" value="1"/>
</dbReference>
<dbReference type="Proteomes" id="UP000007266">
    <property type="component" value="Linkage group 1"/>
</dbReference>
<evidence type="ECO:0000256" key="5">
    <source>
        <dbReference type="ARBA" id="ARBA00022722"/>
    </source>
</evidence>
<dbReference type="Gene3D" id="1.10.340.70">
    <property type="match status" value="1"/>
</dbReference>
<dbReference type="eggNOG" id="KOG0017">
    <property type="taxonomic scope" value="Eukaryota"/>
</dbReference>
<dbReference type="InterPro" id="IPR001584">
    <property type="entry name" value="Integrase_cat-core"/>
</dbReference>
<evidence type="ECO:0000256" key="12">
    <source>
        <dbReference type="SAM" id="MobiDB-lite"/>
    </source>
</evidence>
<dbReference type="SUPFAM" id="SSF53098">
    <property type="entry name" value="Ribonuclease H-like"/>
    <property type="match status" value="1"/>
</dbReference>
<evidence type="ECO:0000259" key="14">
    <source>
        <dbReference type="PROSITE" id="PS50994"/>
    </source>
</evidence>
<dbReference type="Pfam" id="PF17919">
    <property type="entry name" value="RT_RNaseH_2"/>
    <property type="match status" value="1"/>
</dbReference>
<dbReference type="InterPro" id="IPR001878">
    <property type="entry name" value="Znf_CCHC"/>
</dbReference>
<dbReference type="Gene3D" id="2.40.70.10">
    <property type="entry name" value="Acid Proteases"/>
    <property type="match status" value="1"/>
</dbReference>
<evidence type="ECO:0000256" key="4">
    <source>
        <dbReference type="ARBA" id="ARBA00022695"/>
    </source>
</evidence>
<feature type="region of interest" description="Disordered" evidence="12">
    <location>
        <begin position="412"/>
        <end position="433"/>
    </location>
</feature>
<feature type="compositionally biased region" description="Acidic residues" evidence="12">
    <location>
        <begin position="1544"/>
        <end position="1557"/>
    </location>
</feature>
<dbReference type="STRING" id="7070.A0A139WPM1"/>
<keyword evidence="2" id="KW-0645">Protease</keyword>
<accession>A0A139WPM1</accession>
<evidence type="ECO:0000256" key="2">
    <source>
        <dbReference type="ARBA" id="ARBA00022670"/>
    </source>
</evidence>
<dbReference type="Pfam" id="PF00078">
    <property type="entry name" value="RVT_1"/>
    <property type="match status" value="1"/>
</dbReference>
<dbReference type="SUPFAM" id="SSF56672">
    <property type="entry name" value="DNA/RNA polymerases"/>
    <property type="match status" value="1"/>
</dbReference>
<keyword evidence="10" id="KW-0511">Multifunctional enzyme</keyword>
<sequence>MDEGFRSPMGRKGCRTGRRKTGKKFLTNQNLCSQKLKNEMTTKTGMMKIIVTRQNIPTDPILEIHDEGSLASSITIDPQLISDIDFSEIEKQFKVHVDEDSSDAFTNQPQSNRGKGRGMGKGKGKQLYKKSPSMCRAVSPSPSSTFSLIDEDETMEMTTEVDRMTNVITLFNVLVLPRGCDESEVRLGWLSALPIAQTSTLDFIMAPTRGRKRQAESRAESPVPVRAGQPDENLVALVTPVQSPDTTVTGGDAIPYFDPSNTEFNSERWCNKVDECRAVFHWTEETTVYFAITKLKGMAEVWYRSLPTMMRTWDEWKIQLQTAFPAQTDYYSMLKRMMARKKKIDEDYTTYYYSKLALLNELEITGKNSVSCIIGGITDAIVKTGAKAGQYQTPESLLQYLCSVTENQTSTTQAGKGRHFSNPRFRPKASFGKNNAKSSRELICFKCQKPGHTANVCSARNREMRCTLCRSHGHVAKDCRNKTTNKPSDQKTVALIGCFNGQLTRAYIDLGSSCTTITNKEIQRLKITKVDTTQISTLRGYGNGTVTTMGTVKITLKIDAVQSEIIVDVVSEGVQNVPVLVGRNFTELTNVGILKDDVSLRFFTLPPMETRSVQAAKVKLFVAKETIIPPMHYGHMPVRSDIQNGEIFVDYSLRLEPEHEYEIPSVVLQLRENACVKLPVINFSKNEIRFKKNTTIARGRICREEKYVPTILRISKTPQPELPLDQLDVGNVRPQTKQHLIDMLSEYRDCFALTVNELGCAKNVEMEIRLEEEKPFTFRPYRLAPSEVEKVNEMITELIQAEIIQESESNYASPIYEYLRMPFGLTNAPRVFQRFMNNLLRPVSKIAAVYLDDVLLHSNTEGQALCDLREVLDVLRAEGLTLNFQKCAFLKETVHFLGFEVSDGIIRPGLDKIQAVKNFSPPKNVKQIRQFIGLTGYFRHFVKNYALIARPLTNLTRKGVNWKWDTEEELAFERLKEILTSRPVLSIYDPTAVTELHTDASSLGVAGILLQYQTDGRLHPIAYYSRQTNEHERHYHSFELETLAVVESVKKFRIYLLDLEFTIVTDCNELKATSNKSQLIPRIARWWLQLLEFRFKVKYRAGTQMSHVDALSRNPNDSKTSKDVLALDKADWVLAGQLTDPKIKELHNILSKPPSTEYKQNVHKNYALREERVYRNTTKGLQWVVPKGMRQQVVRAAHDERGHFAAEKTLSRLSDCYWFPRMRDYVSDYIACCIPCIMKKKPSGKQEGFLHPIPKPTKPFDTIHLDHLGPFPRSKRGNVHIIACIDACTKFLFMRPVKSTKTVFVVNFLNELYVTYGKPRVVITDQGSCFTAAKFREHCDQNQVTHVKVAVATPRANGQVERLNRSILSVLMTGTLEDNLWDQNVPMAQFSINNAANASTGRTPSELMMGYKPRHGTDSYLRDEVQKIPTIVDDLIKLRLEASEKVAQVQKRQKELFDRKRKPPREYKVGDVVVVRKGEAATGESRKLMAPFSQPMTVKAVLPNDRYLVTDMPNSHRTRRKAIYQRVIAVDRMKPSTKPGGVSDESDGPNEDDQGEP</sequence>
<evidence type="ECO:0000256" key="6">
    <source>
        <dbReference type="ARBA" id="ARBA00022750"/>
    </source>
</evidence>
<dbReference type="InterPro" id="IPR043128">
    <property type="entry name" value="Rev_trsase/Diguanyl_cyclase"/>
</dbReference>
<dbReference type="FunFam" id="3.30.420.10:FF:000032">
    <property type="entry name" value="Retrovirus-related Pol polyprotein from transposon 297-like Protein"/>
    <property type="match status" value="1"/>
</dbReference>
<dbReference type="Gene3D" id="3.30.70.270">
    <property type="match status" value="2"/>
</dbReference>
<dbReference type="Gene3D" id="3.30.420.10">
    <property type="entry name" value="Ribonuclease H-like superfamily/Ribonuclease H"/>
    <property type="match status" value="1"/>
</dbReference>
<dbReference type="FunFam" id="1.10.340.70:FF:000005">
    <property type="entry name" value="Uncharacterized protein"/>
    <property type="match status" value="1"/>
</dbReference>
<dbReference type="GO" id="GO:0003677">
    <property type="term" value="F:DNA binding"/>
    <property type="evidence" value="ECO:0007669"/>
    <property type="project" value="UniProtKB-KW"/>
</dbReference>
<gene>
    <name evidence="15" type="primary">AUGUSTUS-3.0.2_31567</name>
    <name evidence="15" type="ORF">TcasGA2_TC031567</name>
</gene>
<evidence type="ECO:0000313" key="15">
    <source>
        <dbReference type="EMBL" id="KYB29884.1"/>
    </source>
</evidence>
<dbReference type="GO" id="GO:0015074">
    <property type="term" value="P:DNA integration"/>
    <property type="evidence" value="ECO:0007669"/>
    <property type="project" value="InterPro"/>
</dbReference>
<dbReference type="Pfam" id="PF17921">
    <property type="entry name" value="Integrase_H2C2"/>
    <property type="match status" value="1"/>
</dbReference>
<evidence type="ECO:0000313" key="16">
    <source>
        <dbReference type="Proteomes" id="UP000007266"/>
    </source>
</evidence>
<dbReference type="InterPro" id="IPR041588">
    <property type="entry name" value="Integrase_H2C2"/>
</dbReference>
<evidence type="ECO:0000256" key="8">
    <source>
        <dbReference type="ARBA" id="ARBA00022918"/>
    </source>
</evidence>
<evidence type="ECO:0000256" key="11">
    <source>
        <dbReference type="PROSITE-ProRule" id="PRU00047"/>
    </source>
</evidence>
<keyword evidence="4" id="KW-0548">Nucleotidyltransferase</keyword>
<keyword evidence="11" id="KW-0863">Zinc-finger</keyword>
<dbReference type="GO" id="GO:0004519">
    <property type="term" value="F:endonuclease activity"/>
    <property type="evidence" value="ECO:0007669"/>
    <property type="project" value="UniProtKB-KW"/>
</dbReference>
<keyword evidence="8" id="KW-0695">RNA-directed DNA polymerase</keyword>
<dbReference type="CDD" id="cd00303">
    <property type="entry name" value="retropepsin_like"/>
    <property type="match status" value="1"/>
</dbReference>
<dbReference type="Gene3D" id="3.10.10.10">
    <property type="entry name" value="HIV Type 1 Reverse Transcriptase, subunit A, domain 1"/>
    <property type="match status" value="2"/>
</dbReference>
<dbReference type="FunFam" id="3.30.70.270:FF:000163">
    <property type="entry name" value="Retrovirus-related Pol polyprotein from transposon gypsy-like Protein"/>
    <property type="match status" value="1"/>
</dbReference>
<dbReference type="InterPro" id="IPR021109">
    <property type="entry name" value="Peptidase_aspartic_dom_sf"/>
</dbReference>
<dbReference type="PANTHER" id="PTHR37984">
    <property type="entry name" value="PROTEIN CBG26694"/>
    <property type="match status" value="1"/>
</dbReference>
<keyword evidence="6" id="KW-0064">Aspartyl protease</keyword>
<dbReference type="Pfam" id="PF00665">
    <property type="entry name" value="rve"/>
    <property type="match status" value="1"/>
</dbReference>
<dbReference type="EMBL" id="KQ971307">
    <property type="protein sequence ID" value="KYB29884.1"/>
    <property type="molecule type" value="Genomic_DNA"/>
</dbReference>
<organism evidence="15 16">
    <name type="scientific">Tribolium castaneum</name>
    <name type="common">Red flour beetle</name>
    <dbReference type="NCBI Taxonomy" id="7070"/>
    <lineage>
        <taxon>Eukaryota</taxon>
        <taxon>Metazoa</taxon>
        <taxon>Ecdysozoa</taxon>
        <taxon>Arthropoda</taxon>
        <taxon>Hexapoda</taxon>
        <taxon>Insecta</taxon>
        <taxon>Pterygota</taxon>
        <taxon>Neoptera</taxon>
        <taxon>Endopterygota</taxon>
        <taxon>Coleoptera</taxon>
        <taxon>Polyphaga</taxon>
        <taxon>Cucujiformia</taxon>
        <taxon>Tenebrionidae</taxon>
        <taxon>Tenebrionidae incertae sedis</taxon>
        <taxon>Tribolium</taxon>
    </lineage>
</organism>
<feature type="compositionally biased region" description="Polar residues" evidence="12">
    <location>
        <begin position="103"/>
        <end position="112"/>
    </location>
</feature>
<dbReference type="InterPro" id="IPR000477">
    <property type="entry name" value="RT_dom"/>
</dbReference>
<dbReference type="PANTHER" id="PTHR37984:SF5">
    <property type="entry name" value="PROTEIN NYNRIN-LIKE"/>
    <property type="match status" value="1"/>
</dbReference>
<dbReference type="SUPFAM" id="SSF57756">
    <property type="entry name" value="Retrovirus zinc finger-like domains"/>
    <property type="match status" value="1"/>
</dbReference>
<dbReference type="InterPro" id="IPR041577">
    <property type="entry name" value="RT_RNaseH_2"/>
</dbReference>
<evidence type="ECO:0000256" key="1">
    <source>
        <dbReference type="ARBA" id="ARBA00012493"/>
    </source>
</evidence>
<keyword evidence="9" id="KW-0238">DNA-binding</keyword>
<evidence type="ECO:0000256" key="7">
    <source>
        <dbReference type="ARBA" id="ARBA00022759"/>
    </source>
</evidence>
<feature type="compositionally biased region" description="Basic residues" evidence="12">
    <location>
        <begin position="416"/>
        <end position="427"/>
    </location>
</feature>
<feature type="region of interest" description="Disordered" evidence="12">
    <location>
        <begin position="100"/>
        <end position="127"/>
    </location>
</feature>
<feature type="compositionally biased region" description="Basic residues" evidence="12">
    <location>
        <begin position="114"/>
        <end position="127"/>
    </location>
</feature>
<evidence type="ECO:0000256" key="10">
    <source>
        <dbReference type="ARBA" id="ARBA00023268"/>
    </source>
</evidence>
<dbReference type="InterPro" id="IPR036875">
    <property type="entry name" value="Znf_CCHC_sf"/>
</dbReference>
<protein>
    <recommendedName>
        <fullName evidence="1">RNA-directed DNA polymerase</fullName>
        <ecNumber evidence="1">2.7.7.49</ecNumber>
    </recommendedName>
</protein>
<dbReference type="GO" id="GO:0006508">
    <property type="term" value="P:proteolysis"/>
    <property type="evidence" value="ECO:0007669"/>
    <property type="project" value="UniProtKB-KW"/>
</dbReference>
<keyword evidence="11" id="KW-0479">Metal-binding</keyword>
<dbReference type="CDD" id="cd09274">
    <property type="entry name" value="RNase_HI_RT_Ty3"/>
    <property type="match status" value="1"/>
</dbReference>
<keyword evidence="5" id="KW-0540">Nuclease</keyword>
<dbReference type="GO" id="GO:0003964">
    <property type="term" value="F:RNA-directed DNA polymerase activity"/>
    <property type="evidence" value="ECO:0007669"/>
    <property type="project" value="UniProtKB-KW"/>
</dbReference>
<dbReference type="GO" id="GO:0042575">
    <property type="term" value="C:DNA polymerase complex"/>
    <property type="evidence" value="ECO:0007669"/>
    <property type="project" value="UniProtKB-ARBA"/>
</dbReference>
<reference evidence="15 16" key="1">
    <citation type="journal article" date="2008" name="Nature">
        <title>The genome of the model beetle and pest Tribolium castaneum.</title>
        <authorList>
            <consortium name="Tribolium Genome Sequencing Consortium"/>
            <person name="Richards S."/>
            <person name="Gibbs R.A."/>
            <person name="Weinstock G.M."/>
            <person name="Brown S.J."/>
            <person name="Denell R."/>
            <person name="Beeman R.W."/>
            <person name="Gibbs R."/>
            <person name="Beeman R.W."/>
            <person name="Brown S.J."/>
            <person name="Bucher G."/>
            <person name="Friedrich M."/>
            <person name="Grimmelikhuijzen C.J."/>
            <person name="Klingler M."/>
            <person name="Lorenzen M."/>
            <person name="Richards S."/>
            <person name="Roth S."/>
            <person name="Schroder R."/>
            <person name="Tautz D."/>
            <person name="Zdobnov E.M."/>
            <person name="Muzny D."/>
            <person name="Gibbs R.A."/>
            <person name="Weinstock G.M."/>
            <person name="Attaway T."/>
            <person name="Bell S."/>
            <person name="Buhay C.J."/>
            <person name="Chandrabose M.N."/>
            <person name="Chavez D."/>
            <person name="Clerk-Blankenburg K.P."/>
            <person name="Cree A."/>
            <person name="Dao M."/>
            <person name="Davis C."/>
            <person name="Chacko J."/>
            <person name="Dinh H."/>
            <person name="Dugan-Rocha S."/>
            <person name="Fowler G."/>
            <person name="Garner T.T."/>
            <person name="Garnes J."/>
            <person name="Gnirke A."/>
            <person name="Hawes A."/>
            <person name="Hernandez J."/>
            <person name="Hines S."/>
            <person name="Holder M."/>
            <person name="Hume J."/>
            <person name="Jhangiani S.N."/>
            <person name="Joshi V."/>
            <person name="Khan Z.M."/>
            <person name="Jackson L."/>
            <person name="Kovar C."/>
            <person name="Kowis A."/>
            <person name="Lee S."/>
            <person name="Lewis L.R."/>
            <person name="Margolis J."/>
            <person name="Morgan M."/>
            <person name="Nazareth L.V."/>
            <person name="Nguyen N."/>
            <person name="Okwuonu G."/>
            <person name="Parker D."/>
            <person name="Richards S."/>
            <person name="Ruiz S.J."/>
            <person name="Santibanez J."/>
            <person name="Savard J."/>
            <person name="Scherer S.E."/>
            <person name="Schneider B."/>
            <person name="Sodergren E."/>
            <person name="Tautz D."/>
            <person name="Vattahil S."/>
            <person name="Villasana D."/>
            <person name="White C.S."/>
            <person name="Wright R."/>
            <person name="Park Y."/>
            <person name="Beeman R.W."/>
            <person name="Lord J."/>
            <person name="Oppert B."/>
            <person name="Lorenzen M."/>
            <person name="Brown S."/>
            <person name="Wang L."/>
            <person name="Savard J."/>
            <person name="Tautz D."/>
            <person name="Richards S."/>
            <person name="Weinstock G."/>
            <person name="Gibbs R.A."/>
            <person name="Liu Y."/>
            <person name="Worley K."/>
            <person name="Weinstock G."/>
            <person name="Elsik C.G."/>
            <person name="Reese J.T."/>
            <person name="Elhaik E."/>
            <person name="Landan G."/>
            <person name="Graur D."/>
            <person name="Arensburger P."/>
            <person name="Atkinson P."/>
            <person name="Beeman R.W."/>
            <person name="Beidler J."/>
            <person name="Brown S.J."/>
            <person name="Demuth J.P."/>
            <person name="Drury D.W."/>
            <person name="Du Y.Z."/>
            <person name="Fujiwara H."/>
            <person name="Lorenzen M."/>
            <person name="Maselli V."/>
            <person name="Osanai M."/>
            <person name="Park Y."/>
            <person name="Robertson H.M."/>
            <person name="Tu Z."/>
            <person name="Wang J.J."/>
            <person name="Wang S."/>
            <person name="Richards S."/>
            <person name="Song H."/>
            <person name="Zhang L."/>
            <person name="Sodergren E."/>
            <person name="Werner D."/>
            <person name="Stanke M."/>
            <person name="Morgenstern B."/>
            <person name="Solovyev V."/>
            <person name="Kosarev P."/>
            <person name="Brown G."/>
            <person name="Chen H.C."/>
            <person name="Ermolaeva O."/>
            <person name="Hlavina W."/>
            <person name="Kapustin Y."/>
            <person name="Kiryutin B."/>
            <person name="Kitts P."/>
            <person name="Maglott D."/>
            <person name="Pruitt K."/>
            <person name="Sapojnikov V."/>
            <person name="Souvorov A."/>
            <person name="Mackey A.J."/>
            <person name="Waterhouse R.M."/>
            <person name="Wyder S."/>
            <person name="Zdobnov E.M."/>
            <person name="Zdobnov E.M."/>
            <person name="Wyder S."/>
            <person name="Kriventseva E.V."/>
            <person name="Kadowaki T."/>
            <person name="Bork P."/>
            <person name="Aranda M."/>
            <person name="Bao R."/>
            <person name="Beermann A."/>
            <person name="Berns N."/>
            <person name="Bolognesi R."/>
            <person name="Bonneton F."/>
            <person name="Bopp D."/>
            <person name="Brown S.J."/>
            <person name="Bucher G."/>
            <person name="Butts T."/>
            <person name="Chaumot A."/>
            <person name="Denell R.E."/>
            <person name="Ferrier D.E."/>
            <person name="Friedrich M."/>
            <person name="Gordon C.M."/>
            <person name="Jindra M."/>
            <person name="Klingler M."/>
            <person name="Lan Q."/>
            <person name="Lattorff H.M."/>
            <person name="Laudet V."/>
            <person name="von Levetsow C."/>
            <person name="Liu Z."/>
            <person name="Lutz R."/>
            <person name="Lynch J.A."/>
            <person name="da Fonseca R.N."/>
            <person name="Posnien N."/>
            <person name="Reuter R."/>
            <person name="Roth S."/>
            <person name="Savard J."/>
            <person name="Schinko J.B."/>
            <person name="Schmitt C."/>
            <person name="Schoppmeier M."/>
            <person name="Schroder R."/>
            <person name="Shippy T.D."/>
            <person name="Simonnet F."/>
            <person name="Marques-Souza H."/>
            <person name="Tautz D."/>
            <person name="Tomoyasu Y."/>
            <person name="Trauner J."/>
            <person name="Van der Zee M."/>
            <person name="Vervoort M."/>
            <person name="Wittkopp N."/>
            <person name="Wimmer E.A."/>
            <person name="Yang X."/>
            <person name="Jones A.K."/>
            <person name="Sattelle D.B."/>
            <person name="Ebert P.R."/>
            <person name="Nelson D."/>
            <person name="Scott J.G."/>
            <person name="Beeman R.W."/>
            <person name="Muthukrishnan S."/>
            <person name="Kramer K.J."/>
            <person name="Arakane Y."/>
            <person name="Beeman R.W."/>
            <person name="Zhu Q."/>
            <person name="Hogenkamp D."/>
            <person name="Dixit R."/>
            <person name="Oppert B."/>
            <person name="Jiang H."/>
            <person name="Zou Z."/>
            <person name="Marshall J."/>
            <person name="Elpidina E."/>
            <person name="Vinokurov K."/>
            <person name="Oppert C."/>
            <person name="Zou Z."/>
            <person name="Evans J."/>
            <person name="Lu Z."/>
            <person name="Zhao P."/>
            <person name="Sumathipala N."/>
            <person name="Altincicek B."/>
            <person name="Vilcinskas A."/>
            <person name="Williams M."/>
            <person name="Hultmark D."/>
            <person name="Hetru C."/>
            <person name="Jiang H."/>
            <person name="Grimmelikhuijzen C.J."/>
            <person name="Hauser F."/>
            <person name="Cazzamali G."/>
            <person name="Williamson M."/>
            <person name="Park Y."/>
            <person name="Li B."/>
            <person name="Tanaka Y."/>
            <person name="Predel R."/>
            <person name="Neupert S."/>
            <person name="Schachtner J."/>
            <person name="Verleyen P."/>
            <person name="Raible F."/>
            <person name="Bork P."/>
            <person name="Friedrich M."/>
            <person name="Walden K.K."/>
            <person name="Robertson H.M."/>
            <person name="Angeli S."/>
            <person name="Foret S."/>
            <person name="Bucher G."/>
            <person name="Schuetz S."/>
            <person name="Maleszka R."/>
            <person name="Wimmer E.A."/>
            <person name="Beeman R.W."/>
            <person name="Lorenzen M."/>
            <person name="Tomoyasu Y."/>
            <person name="Miller S.C."/>
            <person name="Grossmann D."/>
            <person name="Bucher G."/>
        </authorList>
    </citation>
    <scope>NUCLEOTIDE SEQUENCE [LARGE SCALE GENOMIC DNA]</scope>
    <source>
        <strain evidence="15 16">Georgia GA2</strain>
    </source>
</reference>
<dbReference type="GO" id="GO:0004190">
    <property type="term" value="F:aspartic-type endopeptidase activity"/>
    <property type="evidence" value="ECO:0007669"/>
    <property type="project" value="UniProtKB-KW"/>
</dbReference>
<proteinExistence type="predicted"/>
<dbReference type="CDD" id="cd01647">
    <property type="entry name" value="RT_LTR"/>
    <property type="match status" value="1"/>
</dbReference>
<evidence type="ECO:0000256" key="9">
    <source>
        <dbReference type="ARBA" id="ARBA00023125"/>
    </source>
</evidence>
<dbReference type="PROSITE" id="PS50994">
    <property type="entry name" value="INTEGRASE"/>
    <property type="match status" value="1"/>
</dbReference>
<keyword evidence="3" id="KW-0808">Transferase</keyword>
<keyword evidence="16" id="KW-1185">Reference proteome</keyword>
<feature type="domain" description="CCHC-type" evidence="13">
    <location>
        <begin position="444"/>
        <end position="457"/>
    </location>
</feature>
<dbReference type="InterPro" id="IPR036397">
    <property type="entry name" value="RNaseH_sf"/>
</dbReference>
<dbReference type="FunFam" id="3.30.70.270:FF:000023">
    <property type="entry name" value="Pol"/>
    <property type="match status" value="1"/>
</dbReference>
<evidence type="ECO:0000256" key="3">
    <source>
        <dbReference type="ARBA" id="ARBA00022679"/>
    </source>
</evidence>
<dbReference type="GO" id="GO:0008270">
    <property type="term" value="F:zinc ion binding"/>
    <property type="evidence" value="ECO:0007669"/>
    <property type="project" value="UniProtKB-KW"/>
</dbReference>
<dbReference type="OMA" id="ACLECAH"/>